<evidence type="ECO:0000256" key="9">
    <source>
        <dbReference type="ARBA" id="ARBA00023136"/>
    </source>
</evidence>
<organism evidence="13 14">
    <name type="scientific">Aquibaculum arenosum</name>
    <dbReference type="NCBI Taxonomy" id="3032591"/>
    <lineage>
        <taxon>Bacteria</taxon>
        <taxon>Pseudomonadati</taxon>
        <taxon>Pseudomonadota</taxon>
        <taxon>Alphaproteobacteria</taxon>
        <taxon>Rhodospirillales</taxon>
        <taxon>Rhodovibrionaceae</taxon>
        <taxon>Aquibaculum</taxon>
    </lineage>
</organism>
<evidence type="ECO:0000313" key="14">
    <source>
        <dbReference type="Proteomes" id="UP001215503"/>
    </source>
</evidence>
<comment type="pathway">
    <text evidence="11">Cell wall biogenesis; peptidoglycan biosynthesis.</text>
</comment>
<sequence>MKGIRGRVRRFYQRQGRRIRKAALILVVLVLGLPLLLTLTYSLVPPPGTPLMILRLFEGEGLAKRWRSLEEISPNLRFAVIAGEDNHFCSHGGFDFASLREAWSERQSGGRSRGASTLSQQLAKNLFLWPGGGFLRKGVEAYFTLYLETLLSKQRILELYLNVAEWGPGVYGAEAGAQAHFGKAAAHLSSREGALMAAVLPNPRRWAAGRPSDYISRRGGTLQTRVQQLGPLLDCAR</sequence>
<keyword evidence="4 11" id="KW-0808">Transferase</keyword>
<protein>
    <recommendedName>
        <fullName evidence="11">Biosynthetic peptidoglycan transglycosylase</fullName>
        <ecNumber evidence="11">2.4.99.28</ecNumber>
    </recommendedName>
    <alternativeName>
        <fullName evidence="11">Glycan polymerase</fullName>
    </alternativeName>
    <alternativeName>
        <fullName evidence="11">Peptidoglycan glycosyltransferase MtgA</fullName>
        <shortName evidence="11">PGT</shortName>
    </alternativeName>
</protein>
<keyword evidence="8 11" id="KW-1133">Transmembrane helix</keyword>
<gene>
    <name evidence="11 13" type="primary">mtgA</name>
    <name evidence="13" type="ORF">P2G67_13065</name>
</gene>
<feature type="domain" description="Glycosyl transferase family 51" evidence="12">
    <location>
        <begin position="62"/>
        <end position="218"/>
    </location>
</feature>
<dbReference type="GO" id="GO:0016757">
    <property type="term" value="F:glycosyltransferase activity"/>
    <property type="evidence" value="ECO:0007669"/>
    <property type="project" value="UniProtKB-KW"/>
</dbReference>
<proteinExistence type="inferred from homology"/>
<comment type="subcellular location">
    <subcellularLocation>
        <location evidence="11">Cell inner membrane</location>
        <topology evidence="11">Single-pass membrane protein</topology>
    </subcellularLocation>
</comment>
<dbReference type="EC" id="2.4.99.28" evidence="11"/>
<dbReference type="EMBL" id="JARHUD010000008">
    <property type="protein sequence ID" value="MDF2096906.1"/>
    <property type="molecule type" value="Genomic_DNA"/>
</dbReference>
<evidence type="ECO:0000256" key="4">
    <source>
        <dbReference type="ARBA" id="ARBA00022679"/>
    </source>
</evidence>
<dbReference type="RefSeq" id="WP_275823673.1">
    <property type="nucleotide sequence ID" value="NZ_JARHUD010000008.1"/>
</dbReference>
<dbReference type="InterPro" id="IPR001264">
    <property type="entry name" value="Glyco_trans_51"/>
</dbReference>
<evidence type="ECO:0000256" key="1">
    <source>
        <dbReference type="ARBA" id="ARBA00022475"/>
    </source>
</evidence>
<dbReference type="InterPro" id="IPR023346">
    <property type="entry name" value="Lysozyme-like_dom_sf"/>
</dbReference>
<keyword evidence="14" id="KW-1185">Reference proteome</keyword>
<comment type="similarity">
    <text evidence="11">Belongs to the glycosyltransferase 51 family.</text>
</comment>
<reference evidence="13 14" key="1">
    <citation type="submission" date="2023-03" db="EMBL/GenBank/DDBJ databases">
        <title>Fodinicurvata sp. CAU 1616 isolated from sea sendiment.</title>
        <authorList>
            <person name="Kim W."/>
        </authorList>
    </citation>
    <scope>NUCLEOTIDE SEQUENCE [LARGE SCALE GENOMIC DNA]</scope>
    <source>
        <strain evidence="13 14">CAU 1616</strain>
    </source>
</reference>
<dbReference type="Proteomes" id="UP001215503">
    <property type="component" value="Unassembled WGS sequence"/>
</dbReference>
<dbReference type="SUPFAM" id="SSF53955">
    <property type="entry name" value="Lysozyme-like"/>
    <property type="match status" value="1"/>
</dbReference>
<evidence type="ECO:0000256" key="11">
    <source>
        <dbReference type="HAMAP-Rule" id="MF_00766"/>
    </source>
</evidence>
<keyword evidence="2 11" id="KW-0997">Cell inner membrane</keyword>
<evidence type="ECO:0000313" key="13">
    <source>
        <dbReference type="EMBL" id="MDF2096906.1"/>
    </source>
</evidence>
<accession>A0ABT5YPK9</accession>
<comment type="catalytic activity">
    <reaction evidence="11">
        <text>[GlcNAc-(1-&gt;4)-Mur2Ac(oyl-L-Ala-gamma-D-Glu-L-Lys-D-Ala-D-Ala)](n)-di-trans,octa-cis-undecaprenyl diphosphate + beta-D-GlcNAc-(1-&gt;4)-Mur2Ac(oyl-L-Ala-gamma-D-Glu-L-Lys-D-Ala-D-Ala)-di-trans,octa-cis-undecaprenyl diphosphate = [GlcNAc-(1-&gt;4)-Mur2Ac(oyl-L-Ala-gamma-D-Glu-L-Lys-D-Ala-D-Ala)](n+1)-di-trans,octa-cis-undecaprenyl diphosphate + di-trans,octa-cis-undecaprenyl diphosphate + H(+)</text>
        <dbReference type="Rhea" id="RHEA:23708"/>
        <dbReference type="Rhea" id="RHEA-COMP:9602"/>
        <dbReference type="Rhea" id="RHEA-COMP:9603"/>
        <dbReference type="ChEBI" id="CHEBI:15378"/>
        <dbReference type="ChEBI" id="CHEBI:58405"/>
        <dbReference type="ChEBI" id="CHEBI:60033"/>
        <dbReference type="ChEBI" id="CHEBI:78435"/>
        <dbReference type="EC" id="2.4.99.28"/>
    </reaction>
</comment>
<evidence type="ECO:0000256" key="10">
    <source>
        <dbReference type="ARBA" id="ARBA00023316"/>
    </source>
</evidence>
<evidence type="ECO:0000256" key="6">
    <source>
        <dbReference type="ARBA" id="ARBA00022960"/>
    </source>
</evidence>
<dbReference type="InterPro" id="IPR036950">
    <property type="entry name" value="PBP_transglycosylase"/>
</dbReference>
<dbReference type="InterPro" id="IPR011812">
    <property type="entry name" value="Pep_trsgly"/>
</dbReference>
<keyword evidence="10 11" id="KW-0961">Cell wall biogenesis/degradation</keyword>
<dbReference type="Gene3D" id="1.10.3810.10">
    <property type="entry name" value="Biosynthetic peptidoglycan transglycosylase-like"/>
    <property type="match status" value="1"/>
</dbReference>
<keyword evidence="1 11" id="KW-1003">Cell membrane</keyword>
<evidence type="ECO:0000256" key="7">
    <source>
        <dbReference type="ARBA" id="ARBA00022984"/>
    </source>
</evidence>
<keyword evidence="3 11" id="KW-0328">Glycosyltransferase</keyword>
<comment type="function">
    <text evidence="11">Peptidoglycan polymerase that catalyzes glycan chain elongation from lipid-linked precursors.</text>
</comment>
<keyword evidence="5 11" id="KW-0812">Transmembrane</keyword>
<name>A0ABT5YPK9_9PROT</name>
<dbReference type="Pfam" id="PF00912">
    <property type="entry name" value="Transgly"/>
    <property type="match status" value="1"/>
</dbReference>
<comment type="caution">
    <text evidence="13">The sequence shown here is derived from an EMBL/GenBank/DDBJ whole genome shotgun (WGS) entry which is preliminary data.</text>
</comment>
<dbReference type="PANTHER" id="PTHR30400">
    <property type="entry name" value="MONOFUNCTIONAL BIOSYNTHETIC PEPTIDOGLYCAN TRANSGLYCOSYLASE"/>
    <property type="match status" value="1"/>
</dbReference>
<evidence type="ECO:0000259" key="12">
    <source>
        <dbReference type="Pfam" id="PF00912"/>
    </source>
</evidence>
<keyword evidence="7 11" id="KW-0573">Peptidoglycan synthesis</keyword>
<keyword evidence="6 11" id="KW-0133">Cell shape</keyword>
<keyword evidence="9 11" id="KW-0472">Membrane</keyword>
<evidence type="ECO:0000256" key="3">
    <source>
        <dbReference type="ARBA" id="ARBA00022676"/>
    </source>
</evidence>
<dbReference type="HAMAP" id="MF_00766">
    <property type="entry name" value="PGT_MtgA"/>
    <property type="match status" value="1"/>
</dbReference>
<dbReference type="NCBIfam" id="TIGR02070">
    <property type="entry name" value="mono_pep_trsgly"/>
    <property type="match status" value="1"/>
</dbReference>
<evidence type="ECO:0000256" key="5">
    <source>
        <dbReference type="ARBA" id="ARBA00022692"/>
    </source>
</evidence>
<evidence type="ECO:0000256" key="8">
    <source>
        <dbReference type="ARBA" id="ARBA00022989"/>
    </source>
</evidence>
<evidence type="ECO:0000256" key="2">
    <source>
        <dbReference type="ARBA" id="ARBA00022519"/>
    </source>
</evidence>
<dbReference type="PANTHER" id="PTHR30400:SF0">
    <property type="entry name" value="BIOSYNTHETIC PEPTIDOGLYCAN TRANSGLYCOSYLASE"/>
    <property type="match status" value="1"/>
</dbReference>